<evidence type="ECO:0000256" key="3">
    <source>
        <dbReference type="ARBA" id="ARBA00022614"/>
    </source>
</evidence>
<evidence type="ECO:0008006" key="8">
    <source>
        <dbReference type="Google" id="ProtNLM"/>
    </source>
</evidence>
<evidence type="ECO:0000313" key="5">
    <source>
        <dbReference type="EMBL" id="CAF1562106.1"/>
    </source>
</evidence>
<name>A0A815XSZ7_9BILA</name>
<keyword evidence="3" id="KW-0433">Leucine-rich repeat</keyword>
<dbReference type="GO" id="GO:0005737">
    <property type="term" value="C:cytoplasm"/>
    <property type="evidence" value="ECO:0007669"/>
    <property type="project" value="UniProtKB-SubCell"/>
</dbReference>
<evidence type="ECO:0000256" key="4">
    <source>
        <dbReference type="ARBA" id="ARBA00022737"/>
    </source>
</evidence>
<dbReference type="Proteomes" id="UP000663889">
    <property type="component" value="Unassembled WGS sequence"/>
</dbReference>
<dbReference type="EMBL" id="CAJOBE010027650">
    <property type="protein sequence ID" value="CAF4278354.1"/>
    <property type="molecule type" value="Genomic_DNA"/>
</dbReference>
<protein>
    <recommendedName>
        <fullName evidence="8">Leucine-rich repeat-containing protein 51</fullName>
    </recommendedName>
</protein>
<dbReference type="PANTHER" id="PTHR46545:SF1">
    <property type="entry name" value="LEUCINE-RICH REPEAT-CONTAINING PROTEIN 51"/>
    <property type="match status" value="1"/>
</dbReference>
<comment type="caution">
    <text evidence="5">The sequence shown here is derived from an EMBL/GenBank/DDBJ whole genome shotgun (WGS) entry which is preliminary data.</text>
</comment>
<evidence type="ECO:0000313" key="7">
    <source>
        <dbReference type="Proteomes" id="UP000663889"/>
    </source>
</evidence>
<dbReference type="SUPFAM" id="SSF52075">
    <property type="entry name" value="Outer arm dynein light chain 1"/>
    <property type="match status" value="1"/>
</dbReference>
<dbReference type="InterPro" id="IPR032675">
    <property type="entry name" value="LRR_dom_sf"/>
</dbReference>
<gene>
    <name evidence="6" type="ORF">FNK824_LOCUS39797</name>
    <name evidence="5" type="ORF">SEV965_LOCUS39191</name>
</gene>
<keyword evidence="2" id="KW-0963">Cytoplasm</keyword>
<dbReference type="PANTHER" id="PTHR46545">
    <property type="entry name" value="LEUCINE-RICH REPEAT-CONTAINING PROTEIN 51"/>
    <property type="match status" value="1"/>
</dbReference>
<evidence type="ECO:0000313" key="6">
    <source>
        <dbReference type="EMBL" id="CAF4278354.1"/>
    </source>
</evidence>
<sequence length="204" mass="23570">MKSTLSLKHSLSNIQKCIDDSTEYYPVLDYSYHDAHKLEEAVSTEPRVTSGAPNIIKKGYRYNAYGINLNHNNLKGSLDTLPIFVQMTFINPNALSILDLSFNLFTEIPIVITQFSSLKHFYFHKNLLVNLKEIHKLVLLKELEHLTLYRNPIEDDIPFLRFYVLCVLPGLKSFNRTPINKGDLKTSGIWQQMNQTLRAKISRK</sequence>
<reference evidence="5" key="1">
    <citation type="submission" date="2021-02" db="EMBL/GenBank/DDBJ databases">
        <authorList>
            <person name="Nowell W R."/>
        </authorList>
    </citation>
    <scope>NUCLEOTIDE SEQUENCE</scope>
</reference>
<dbReference type="Gene3D" id="3.80.10.10">
    <property type="entry name" value="Ribonuclease Inhibitor"/>
    <property type="match status" value="1"/>
</dbReference>
<dbReference type="EMBL" id="CAJNOU010012580">
    <property type="protein sequence ID" value="CAF1562106.1"/>
    <property type="molecule type" value="Genomic_DNA"/>
</dbReference>
<comment type="subcellular location">
    <subcellularLocation>
        <location evidence="1">Cytoplasm</location>
    </subcellularLocation>
</comment>
<proteinExistence type="predicted"/>
<organism evidence="5 7">
    <name type="scientific">Rotaria sordida</name>
    <dbReference type="NCBI Taxonomy" id="392033"/>
    <lineage>
        <taxon>Eukaryota</taxon>
        <taxon>Metazoa</taxon>
        <taxon>Spiralia</taxon>
        <taxon>Gnathifera</taxon>
        <taxon>Rotifera</taxon>
        <taxon>Eurotatoria</taxon>
        <taxon>Bdelloidea</taxon>
        <taxon>Philodinida</taxon>
        <taxon>Philodinidae</taxon>
        <taxon>Rotaria</taxon>
    </lineage>
</organism>
<evidence type="ECO:0000256" key="2">
    <source>
        <dbReference type="ARBA" id="ARBA00022490"/>
    </source>
</evidence>
<dbReference type="Proteomes" id="UP000663874">
    <property type="component" value="Unassembled WGS sequence"/>
</dbReference>
<dbReference type="AlphaFoldDB" id="A0A815XSZ7"/>
<accession>A0A815XSZ7</accession>
<keyword evidence="4" id="KW-0677">Repeat</keyword>
<evidence type="ECO:0000256" key="1">
    <source>
        <dbReference type="ARBA" id="ARBA00004496"/>
    </source>
</evidence>